<dbReference type="AlphaFoldDB" id="G2MXP1"/>
<evidence type="ECO:0000256" key="2">
    <source>
        <dbReference type="ARBA" id="ARBA00022840"/>
    </source>
</evidence>
<gene>
    <name evidence="4" type="ORF">Thewi_1888</name>
</gene>
<name>G2MXP1_9THEO</name>
<dbReference type="SUPFAM" id="SSF52540">
    <property type="entry name" value="P-loop containing nucleoside triphosphate hydrolases"/>
    <property type="match status" value="1"/>
</dbReference>
<dbReference type="eggNOG" id="COG1131">
    <property type="taxonomic scope" value="Bacteria"/>
</dbReference>
<dbReference type="EMBL" id="CP002991">
    <property type="protein sequence ID" value="AEM79271.1"/>
    <property type="molecule type" value="Genomic_DNA"/>
</dbReference>
<reference evidence="4 5" key="1">
    <citation type="submission" date="2011-08" db="EMBL/GenBank/DDBJ databases">
        <title>Complete sequence of Thermoanaerobacter wiegelii Rt8.B1.</title>
        <authorList>
            <consortium name="US DOE Joint Genome Institute"/>
            <person name="Lucas S."/>
            <person name="Han J."/>
            <person name="Lapidus A."/>
            <person name="Cheng J.-F."/>
            <person name="Goodwin L."/>
            <person name="Pitluck S."/>
            <person name="Peters L."/>
            <person name="Mikhailova N."/>
            <person name="Zeytun A."/>
            <person name="Daligault H."/>
            <person name="Detter J.C."/>
            <person name="Han C."/>
            <person name="Tapia R."/>
            <person name="Land M."/>
            <person name="Hauser L."/>
            <person name="Kyrpides N."/>
            <person name="Ivanova N."/>
            <person name="Pagani I."/>
            <person name="Hemme C."/>
            <person name="Woyke T."/>
        </authorList>
    </citation>
    <scope>NUCLEOTIDE SEQUENCE [LARGE SCALE GENOMIC DNA]</scope>
    <source>
        <strain evidence="4 5">Rt8.B1</strain>
    </source>
</reference>
<sequence>MKYVINLRELTKRFGNITAVDKLTLQVPPHKIFGLLGPNGSGKSTTIRMICGILKPTSGEGKVLGYDIEKESEKIKKSIGYMSQKFSLYEDLTVIENLNFYASVYGLNKKETKEKIKQIVELMGLLGREKQMVFALSGGLKQRLALGCAILHSPKLLILDEPTSGVDPLSRRMFWDIIKSLANDGMSILVTTHYMEEAEICDLTAFIFNGKLMAFGTPSDIKKANNLESLEDVFIKYVRMMNNE</sequence>
<protein>
    <submittedName>
        <fullName evidence="4">ABC transporter related protein</fullName>
    </submittedName>
</protein>
<dbReference type="InterPro" id="IPR003593">
    <property type="entry name" value="AAA+_ATPase"/>
</dbReference>
<dbReference type="PROSITE" id="PS50893">
    <property type="entry name" value="ABC_TRANSPORTER_2"/>
    <property type="match status" value="1"/>
</dbReference>
<dbReference type="InterPro" id="IPR003439">
    <property type="entry name" value="ABC_transporter-like_ATP-bd"/>
</dbReference>
<proteinExistence type="predicted"/>
<dbReference type="Gene3D" id="3.40.50.300">
    <property type="entry name" value="P-loop containing nucleotide triphosphate hydrolases"/>
    <property type="match status" value="1"/>
</dbReference>
<feature type="domain" description="ABC transporter" evidence="3">
    <location>
        <begin position="5"/>
        <end position="234"/>
    </location>
</feature>
<dbReference type="SMART" id="SM00382">
    <property type="entry name" value="AAA"/>
    <property type="match status" value="1"/>
</dbReference>
<keyword evidence="2" id="KW-0067">ATP-binding</keyword>
<evidence type="ECO:0000313" key="5">
    <source>
        <dbReference type="Proteomes" id="UP000008276"/>
    </source>
</evidence>
<dbReference type="HOGENOM" id="CLU_000604_1_2_9"/>
<keyword evidence="5" id="KW-1185">Reference proteome</keyword>
<organism evidence="4 5">
    <name type="scientific">Thermoanaerobacter wiegelii Rt8.B1</name>
    <dbReference type="NCBI Taxonomy" id="697303"/>
    <lineage>
        <taxon>Bacteria</taxon>
        <taxon>Bacillati</taxon>
        <taxon>Bacillota</taxon>
        <taxon>Clostridia</taxon>
        <taxon>Thermoanaerobacterales</taxon>
        <taxon>Thermoanaerobacteraceae</taxon>
        <taxon>Thermoanaerobacter</taxon>
    </lineage>
</organism>
<dbReference type="GO" id="GO:0005524">
    <property type="term" value="F:ATP binding"/>
    <property type="evidence" value="ECO:0007669"/>
    <property type="project" value="UniProtKB-KW"/>
</dbReference>
<dbReference type="PANTHER" id="PTHR43038">
    <property type="entry name" value="ATP-BINDING CASSETTE, SUB-FAMILY H, MEMBER 1"/>
    <property type="match status" value="1"/>
</dbReference>
<accession>G2MXP1</accession>
<keyword evidence="1" id="KW-0547">Nucleotide-binding</keyword>
<evidence type="ECO:0000256" key="1">
    <source>
        <dbReference type="ARBA" id="ARBA00022741"/>
    </source>
</evidence>
<dbReference type="STRING" id="697303.Thewi_1888"/>
<dbReference type="GO" id="GO:0016887">
    <property type="term" value="F:ATP hydrolysis activity"/>
    <property type="evidence" value="ECO:0007669"/>
    <property type="project" value="InterPro"/>
</dbReference>
<evidence type="ECO:0000259" key="3">
    <source>
        <dbReference type="PROSITE" id="PS50893"/>
    </source>
</evidence>
<evidence type="ECO:0000313" key="4">
    <source>
        <dbReference type="EMBL" id="AEM79271.1"/>
    </source>
</evidence>
<dbReference type="KEGG" id="twi:Thewi_1888"/>
<dbReference type="Proteomes" id="UP000008276">
    <property type="component" value="Chromosome"/>
</dbReference>
<dbReference type="Pfam" id="PF00005">
    <property type="entry name" value="ABC_tran"/>
    <property type="match status" value="1"/>
</dbReference>
<dbReference type="PANTHER" id="PTHR43038:SF3">
    <property type="entry name" value="ABC TRANSPORTER G FAMILY MEMBER 20 ISOFORM X1"/>
    <property type="match status" value="1"/>
</dbReference>
<dbReference type="RefSeq" id="WP_014063235.1">
    <property type="nucleotide sequence ID" value="NC_015958.1"/>
</dbReference>
<dbReference type="InterPro" id="IPR027417">
    <property type="entry name" value="P-loop_NTPase"/>
</dbReference>